<protein>
    <submittedName>
        <fullName evidence="1">Uncharacterized protein</fullName>
    </submittedName>
</protein>
<reference evidence="1 2" key="2">
    <citation type="journal article" date="2013" name="Plant Physiol.">
        <title>A Nostoc punctiforme Sugar Transporter Necessary to Establish a Cyanobacterium-Plant Symbiosis.</title>
        <authorList>
            <person name="Ekman M."/>
            <person name="Picossi S."/>
            <person name="Campbell E.L."/>
            <person name="Meeks J.C."/>
            <person name="Flores E."/>
        </authorList>
    </citation>
    <scope>NUCLEOTIDE SEQUENCE [LARGE SCALE GENOMIC DNA]</scope>
    <source>
        <strain evidence="2">ATCC 29133 / PCC 73102</strain>
    </source>
</reference>
<dbReference type="Proteomes" id="UP000001191">
    <property type="component" value="Chromosome"/>
</dbReference>
<dbReference type="STRING" id="63737.Npun_F1672"/>
<evidence type="ECO:0000313" key="1">
    <source>
        <dbReference type="EMBL" id="ACC80344.1"/>
    </source>
</evidence>
<reference evidence="2" key="1">
    <citation type="submission" date="2008-04" db="EMBL/GenBank/DDBJ databases">
        <title>Complete sequence of chromosome of Nostoc punctiforme ATCC 29133.</title>
        <authorList>
            <consortium name="US DOE Joint Genome Institute"/>
            <person name="Copeland A."/>
            <person name="Lucas S."/>
            <person name="Lapidus A."/>
            <person name="Glavina del Rio T."/>
            <person name="Dalin E."/>
            <person name="Tice H."/>
            <person name="Pitluck S."/>
            <person name="Chain P."/>
            <person name="Malfatti S."/>
            <person name="Shin M."/>
            <person name="Vergez L."/>
            <person name="Schmutz J."/>
            <person name="Larimer F."/>
            <person name="Land M."/>
            <person name="Hauser L."/>
            <person name="Kyrpides N."/>
            <person name="Kim E."/>
            <person name="Meeks J.C."/>
            <person name="Elhai J."/>
            <person name="Campbell E.L."/>
            <person name="Thiel T."/>
            <person name="Longmire J."/>
            <person name="Potts M."/>
            <person name="Atlas R."/>
        </authorList>
    </citation>
    <scope>NUCLEOTIDE SEQUENCE [LARGE SCALE GENOMIC DNA]</scope>
    <source>
        <strain evidence="2">ATCC 29133 / PCC 73102</strain>
    </source>
</reference>
<gene>
    <name evidence="1" type="ordered locus">Npun_F1672</name>
</gene>
<sequence>MTGLVKSQGDIVIFGRQRDIKLAILQAISAQRQIWNKDVGQIVGMPTEDLPRAKHMDRKLVVLFKSVEKPPWRINGINPKSVDYSIPDCKQGLTYEQIKEICRAFTWGKFRCTAFLDNARQMAVYAASKEEAEEVMQRLVTLSTAQIIRLSVTEEIKVNVNQIKIATRVYPCYATLVTEPTDILGVPVGGKQAYKRRRRRLDLYRQPTDLSPLG</sequence>
<dbReference type="RefSeq" id="WP_012408362.1">
    <property type="nucleotide sequence ID" value="NC_010628.1"/>
</dbReference>
<accession>B2J1I3</accession>
<dbReference type="OrthoDB" id="582963at2"/>
<dbReference type="EnsemblBacteria" id="ACC80344">
    <property type="protein sequence ID" value="ACC80344"/>
    <property type="gene ID" value="Npun_F1672"/>
</dbReference>
<dbReference type="HOGENOM" id="CLU_1286528_0_0_3"/>
<keyword evidence="2" id="KW-1185">Reference proteome</keyword>
<dbReference type="eggNOG" id="ENOG5030UEF">
    <property type="taxonomic scope" value="Bacteria"/>
</dbReference>
<organism evidence="1 2">
    <name type="scientific">Nostoc punctiforme (strain ATCC 29133 / PCC 73102)</name>
    <dbReference type="NCBI Taxonomy" id="63737"/>
    <lineage>
        <taxon>Bacteria</taxon>
        <taxon>Bacillati</taxon>
        <taxon>Cyanobacteriota</taxon>
        <taxon>Cyanophyceae</taxon>
        <taxon>Nostocales</taxon>
        <taxon>Nostocaceae</taxon>
        <taxon>Nostoc</taxon>
    </lineage>
</organism>
<evidence type="ECO:0000313" key="2">
    <source>
        <dbReference type="Proteomes" id="UP000001191"/>
    </source>
</evidence>
<proteinExistence type="predicted"/>
<dbReference type="AlphaFoldDB" id="B2J1I3"/>
<dbReference type="KEGG" id="npu:Npun_F1672"/>
<name>B2J1I3_NOSP7</name>
<dbReference type="EMBL" id="CP001037">
    <property type="protein sequence ID" value="ACC80344.1"/>
    <property type="molecule type" value="Genomic_DNA"/>
</dbReference>